<dbReference type="GO" id="GO:0030368">
    <property type="term" value="F:interleukin-17 receptor activity"/>
    <property type="evidence" value="ECO:0007669"/>
    <property type="project" value="InterPro"/>
</dbReference>
<comment type="subcellular location">
    <subcellularLocation>
        <location evidence="1">Cell membrane</location>
        <topology evidence="1">Single-pass type I membrane protein</topology>
    </subcellularLocation>
</comment>
<evidence type="ECO:0000259" key="11">
    <source>
        <dbReference type="Pfam" id="PF08357"/>
    </source>
</evidence>
<keyword evidence="5 10" id="KW-1133">Transmembrane helix</keyword>
<feature type="domain" description="IL17RA/B N-terminal" evidence="12">
    <location>
        <begin position="37"/>
        <end position="97"/>
    </location>
</feature>
<dbReference type="PANTHER" id="PTHR15583">
    <property type="entry name" value="INTERLEUKIN-17 RECEPTOR"/>
    <property type="match status" value="1"/>
</dbReference>
<evidence type="ECO:0000256" key="1">
    <source>
        <dbReference type="ARBA" id="ARBA00004251"/>
    </source>
</evidence>
<organism evidence="13 14">
    <name type="scientific">Hemibagrus guttatus</name>
    <dbReference type="NCBI Taxonomy" id="175788"/>
    <lineage>
        <taxon>Eukaryota</taxon>
        <taxon>Metazoa</taxon>
        <taxon>Chordata</taxon>
        <taxon>Craniata</taxon>
        <taxon>Vertebrata</taxon>
        <taxon>Euteleostomi</taxon>
        <taxon>Actinopterygii</taxon>
        <taxon>Neopterygii</taxon>
        <taxon>Teleostei</taxon>
        <taxon>Ostariophysi</taxon>
        <taxon>Siluriformes</taxon>
        <taxon>Bagridae</taxon>
        <taxon>Hemibagrus</taxon>
    </lineage>
</organism>
<dbReference type="GO" id="GO:0005886">
    <property type="term" value="C:plasma membrane"/>
    <property type="evidence" value="ECO:0007669"/>
    <property type="project" value="UniProtKB-SubCell"/>
</dbReference>
<evidence type="ECO:0000256" key="5">
    <source>
        <dbReference type="ARBA" id="ARBA00022989"/>
    </source>
</evidence>
<feature type="compositionally biased region" description="Polar residues" evidence="9">
    <location>
        <begin position="100"/>
        <end position="111"/>
    </location>
</feature>
<evidence type="ECO:0008006" key="15">
    <source>
        <dbReference type="Google" id="ProtNLM"/>
    </source>
</evidence>
<feature type="transmembrane region" description="Helical" evidence="10">
    <location>
        <begin position="127"/>
        <end position="146"/>
    </location>
</feature>
<evidence type="ECO:0000259" key="12">
    <source>
        <dbReference type="Pfam" id="PF16556"/>
    </source>
</evidence>
<evidence type="ECO:0000256" key="3">
    <source>
        <dbReference type="ARBA" id="ARBA00022692"/>
    </source>
</evidence>
<keyword evidence="2" id="KW-1003">Cell membrane</keyword>
<reference evidence="13" key="1">
    <citation type="submission" date="2023-06" db="EMBL/GenBank/DDBJ databases">
        <title>Male Hemibagrus guttatus genome.</title>
        <authorList>
            <person name="Bian C."/>
        </authorList>
    </citation>
    <scope>NUCLEOTIDE SEQUENCE</scope>
    <source>
        <strain evidence="13">Male_cb2023</strain>
        <tissue evidence="13">Muscle</tissue>
    </source>
</reference>
<evidence type="ECO:0000256" key="7">
    <source>
        <dbReference type="ARBA" id="ARBA00023170"/>
    </source>
</evidence>
<evidence type="ECO:0000256" key="9">
    <source>
        <dbReference type="SAM" id="MobiDB-lite"/>
    </source>
</evidence>
<evidence type="ECO:0000256" key="6">
    <source>
        <dbReference type="ARBA" id="ARBA00023136"/>
    </source>
</evidence>
<evidence type="ECO:0000313" key="14">
    <source>
        <dbReference type="Proteomes" id="UP001274896"/>
    </source>
</evidence>
<evidence type="ECO:0000256" key="8">
    <source>
        <dbReference type="ARBA" id="ARBA00023180"/>
    </source>
</evidence>
<dbReference type="InterPro" id="IPR013568">
    <property type="entry name" value="SEFIR_dom"/>
</dbReference>
<dbReference type="InterPro" id="IPR038683">
    <property type="entry name" value="IL17RA/B_FnIII-like_1_sf"/>
</dbReference>
<evidence type="ECO:0000313" key="13">
    <source>
        <dbReference type="EMBL" id="KAK3540497.1"/>
    </source>
</evidence>
<feature type="non-terminal residue" evidence="13">
    <location>
        <position position="1"/>
    </location>
</feature>
<name>A0AAE0R3G6_9TELE</name>
<keyword evidence="14" id="KW-1185">Reference proteome</keyword>
<keyword evidence="4" id="KW-0732">Signal</keyword>
<feature type="domain" description="SEFIR" evidence="11">
    <location>
        <begin position="167"/>
        <end position="319"/>
    </location>
</feature>
<evidence type="ECO:0000256" key="2">
    <source>
        <dbReference type="ARBA" id="ARBA00022475"/>
    </source>
</evidence>
<dbReference type="EMBL" id="JAUCMX010000007">
    <property type="protein sequence ID" value="KAK3540497.1"/>
    <property type="molecule type" value="Genomic_DNA"/>
</dbReference>
<keyword evidence="8" id="KW-0325">Glycoprotein</keyword>
<dbReference type="Pfam" id="PF16556">
    <property type="entry name" value="IL17R_fnIII_D1"/>
    <property type="match status" value="1"/>
</dbReference>
<sequence>SIHSINGTWIEVAGKLKYRCKYQPPFTSKQIYIGSLQQLWFNFTATVVNIEPSGLYSVAVYNLPPAPPEVRNKYEKHEMIQAPGCDDEWMRDHSTCLQNTHTQDLPTNEVPSTAPPTEEPTGNETSILLISIGCAVAITLLIICQLRRRMRSGYSRSVLDSAGSVGVLVVYPAVDSMFQNAVMAIADFLQNHRALNVIIDVWQRGSLAEQGPVRWLNSQVGCAEKVLIILPPQHTEFSTDTADLKPNMGHVITDYTVPASACELFSSALNLVASCAHDPQQHCKFLVVHLDHSGHRSAMPVELRGCKTLILPRDLEKLHQISSRKEVTISNCRSESYCCEDGAKKVRDAVQQFVSQRQKVRAEV</sequence>
<dbReference type="Gene3D" id="3.40.50.11530">
    <property type="match status" value="1"/>
</dbReference>
<comment type="caution">
    <text evidence="13">The sequence shown here is derived from an EMBL/GenBank/DDBJ whole genome shotgun (WGS) entry which is preliminary data.</text>
</comment>
<feature type="region of interest" description="Disordered" evidence="9">
    <location>
        <begin position="100"/>
        <end position="121"/>
    </location>
</feature>
<dbReference type="PANTHER" id="PTHR15583:SF11">
    <property type="entry name" value="INTERLEUKIN-17 RECEPTOR B"/>
    <property type="match status" value="1"/>
</dbReference>
<protein>
    <recommendedName>
        <fullName evidence="15">Interleukin 17 receptor B</fullName>
    </recommendedName>
</protein>
<dbReference type="AlphaFoldDB" id="A0AAE0R3G6"/>
<evidence type="ECO:0000256" key="10">
    <source>
        <dbReference type="SAM" id="Phobius"/>
    </source>
</evidence>
<keyword evidence="6 10" id="KW-0472">Membrane</keyword>
<keyword evidence="3 10" id="KW-0812">Transmembrane</keyword>
<proteinExistence type="predicted"/>
<dbReference type="InterPro" id="IPR032356">
    <property type="entry name" value="IL17R_A/B_N"/>
</dbReference>
<evidence type="ECO:0000256" key="4">
    <source>
        <dbReference type="ARBA" id="ARBA00022729"/>
    </source>
</evidence>
<accession>A0AAE0R3G6</accession>
<gene>
    <name evidence="13" type="ORF">QTP70_032459</name>
</gene>
<dbReference type="InterPro" id="IPR039465">
    <property type="entry name" value="IL-17_rcpt-like"/>
</dbReference>
<dbReference type="Gene3D" id="2.60.40.2160">
    <property type="entry name" value="Interleukin-17 receptor A/B, fibronectin-III-like domain 1"/>
    <property type="match status" value="1"/>
</dbReference>
<dbReference type="Pfam" id="PF08357">
    <property type="entry name" value="SEFIR"/>
    <property type="match status" value="1"/>
</dbReference>
<dbReference type="Proteomes" id="UP001274896">
    <property type="component" value="Unassembled WGS sequence"/>
</dbReference>
<keyword evidence="7" id="KW-0675">Receptor</keyword>